<dbReference type="EMBL" id="CAQM01000222">
    <property type="protein sequence ID" value="CCQ60839.1"/>
    <property type="molecule type" value="Genomic_DNA"/>
</dbReference>
<evidence type="ECO:0000313" key="1">
    <source>
        <dbReference type="EMBL" id="CCQ60839.1"/>
    </source>
</evidence>
<evidence type="ECO:0000313" key="2">
    <source>
        <dbReference type="Proteomes" id="UP000018198"/>
    </source>
</evidence>
<accession>T2J761</accession>
<dbReference type="Proteomes" id="UP000018198">
    <property type="component" value="Unassembled WGS sequence"/>
</dbReference>
<sequence>MKLIFLTLCTVLEILNRRHSNNSSKRLLPKGIYKQIRK</sequence>
<organism evidence="1 2">
    <name type="scientific">Crocosphaera watsonii WH 0401</name>
    <dbReference type="NCBI Taxonomy" id="555881"/>
    <lineage>
        <taxon>Bacteria</taxon>
        <taxon>Bacillati</taxon>
        <taxon>Cyanobacteriota</taxon>
        <taxon>Cyanophyceae</taxon>
        <taxon>Oscillatoriophycideae</taxon>
        <taxon>Chroococcales</taxon>
        <taxon>Aphanothecaceae</taxon>
        <taxon>Crocosphaera</taxon>
    </lineage>
</organism>
<reference evidence="1 2" key="2">
    <citation type="submission" date="2013-09" db="EMBL/GenBank/DDBJ databases">
        <title>Whole genome comparison of six Crocosphaera watsonii strains with differing phenotypes.</title>
        <authorList>
            <person name="Bench S.R."/>
            <person name="Heller P."/>
            <person name="Frank I."/>
            <person name="Arciniega M."/>
            <person name="Shilova I.N."/>
            <person name="Zehr J.P."/>
        </authorList>
    </citation>
    <scope>NUCLEOTIDE SEQUENCE [LARGE SCALE GENOMIC DNA]</scope>
    <source>
        <strain evidence="1 2">WH 0401</strain>
    </source>
</reference>
<proteinExistence type="predicted"/>
<comment type="caution">
    <text evidence="1">The sequence shown here is derived from an EMBL/GenBank/DDBJ whole genome shotgun (WGS) entry which is preliminary data.</text>
</comment>
<gene>
    <name evidence="1" type="ORF">CWATWH0401_1867</name>
</gene>
<protein>
    <submittedName>
        <fullName evidence="1">Uncharacterized protein</fullName>
    </submittedName>
</protein>
<name>T2J761_CROWT</name>
<reference evidence="1 2" key="1">
    <citation type="submission" date="2013-01" db="EMBL/GenBank/DDBJ databases">
        <authorList>
            <person name="Bench S."/>
        </authorList>
    </citation>
    <scope>NUCLEOTIDE SEQUENCE [LARGE SCALE GENOMIC DNA]</scope>
    <source>
        <strain evidence="1 2">WH 0401</strain>
    </source>
</reference>
<dbReference type="AlphaFoldDB" id="T2J761"/>